<evidence type="ECO:0000256" key="11">
    <source>
        <dbReference type="ARBA" id="ARBA00042700"/>
    </source>
</evidence>
<comment type="subcellular location">
    <subcellularLocation>
        <location evidence="1">Mitochondrion</location>
    </subcellularLocation>
</comment>
<keyword evidence="14" id="KW-1185">Reference proteome</keyword>
<dbReference type="InterPro" id="IPR006145">
    <property type="entry name" value="PsdUridine_synth_RsuA/RluA"/>
</dbReference>
<comment type="catalytic activity">
    <reaction evidence="5">
        <text>uridine(2819) in 21S rRNA = pseudouridine(2819) in 21S rRNA</text>
        <dbReference type="Rhea" id="RHEA:42556"/>
        <dbReference type="Rhea" id="RHEA-COMP:10113"/>
        <dbReference type="Rhea" id="RHEA-COMP:10114"/>
        <dbReference type="ChEBI" id="CHEBI:65314"/>
        <dbReference type="ChEBI" id="CHEBI:65315"/>
        <dbReference type="EC" id="5.4.99.43"/>
    </reaction>
</comment>
<dbReference type="EC" id="5.4.99.43" evidence="7"/>
<dbReference type="SUPFAM" id="SSF55120">
    <property type="entry name" value="Pseudouridine synthase"/>
    <property type="match status" value="1"/>
</dbReference>
<feature type="domain" description="Pseudouridine synthase RsuA/RluA-like" evidence="12">
    <location>
        <begin position="37"/>
        <end position="192"/>
    </location>
</feature>
<evidence type="ECO:0000256" key="4">
    <source>
        <dbReference type="ARBA" id="ARBA00023235"/>
    </source>
</evidence>
<organism evidence="13 14">
    <name type="scientific">Crepidotus variabilis</name>
    <dbReference type="NCBI Taxonomy" id="179855"/>
    <lineage>
        <taxon>Eukaryota</taxon>
        <taxon>Fungi</taxon>
        <taxon>Dikarya</taxon>
        <taxon>Basidiomycota</taxon>
        <taxon>Agaricomycotina</taxon>
        <taxon>Agaricomycetes</taxon>
        <taxon>Agaricomycetidae</taxon>
        <taxon>Agaricales</taxon>
        <taxon>Agaricineae</taxon>
        <taxon>Crepidotaceae</taxon>
        <taxon>Crepidotus</taxon>
    </lineage>
</organism>
<comment type="similarity">
    <text evidence="2">Belongs to the pseudouridine synthase RluA family.</text>
</comment>
<protein>
    <recommendedName>
        <fullName evidence="8">21S rRNA pseudouridine(2819) synthase</fullName>
        <ecNumber evidence="7">5.4.99.43</ecNumber>
    </recommendedName>
    <alternativeName>
        <fullName evidence="10">Pseudouridine synthase 5</fullName>
    </alternativeName>
    <alternativeName>
        <fullName evidence="9">Pseudouridylate synthase PUS5</fullName>
    </alternativeName>
    <alternativeName>
        <fullName evidence="11">Uracil hydrolyase PUS5</fullName>
    </alternativeName>
</protein>
<evidence type="ECO:0000256" key="9">
    <source>
        <dbReference type="ARBA" id="ARBA00041561"/>
    </source>
</evidence>
<dbReference type="Pfam" id="PF00849">
    <property type="entry name" value="PseudoU_synth_2"/>
    <property type="match status" value="1"/>
</dbReference>
<keyword evidence="3" id="KW-0496">Mitochondrion</keyword>
<proteinExistence type="inferred from homology"/>
<dbReference type="AlphaFoldDB" id="A0A9P6EHH7"/>
<dbReference type="PANTHER" id="PTHR21600:SF81">
    <property type="entry name" value="21S RRNA PSEUDOURIDINE(2819) SYNTHASE"/>
    <property type="match status" value="1"/>
</dbReference>
<dbReference type="GO" id="GO:0003723">
    <property type="term" value="F:RNA binding"/>
    <property type="evidence" value="ECO:0007669"/>
    <property type="project" value="InterPro"/>
</dbReference>
<evidence type="ECO:0000313" key="14">
    <source>
        <dbReference type="Proteomes" id="UP000807306"/>
    </source>
</evidence>
<evidence type="ECO:0000259" key="12">
    <source>
        <dbReference type="Pfam" id="PF00849"/>
    </source>
</evidence>
<name>A0A9P6EHH7_9AGAR</name>
<evidence type="ECO:0000256" key="6">
    <source>
        <dbReference type="ARBA" id="ARBA00037513"/>
    </source>
</evidence>
<dbReference type="Gene3D" id="3.30.2350.10">
    <property type="entry name" value="Pseudouridine synthase"/>
    <property type="match status" value="1"/>
</dbReference>
<evidence type="ECO:0000256" key="8">
    <source>
        <dbReference type="ARBA" id="ARBA00040626"/>
    </source>
</evidence>
<dbReference type="PROSITE" id="PS01129">
    <property type="entry name" value="PSI_RLU"/>
    <property type="match status" value="1"/>
</dbReference>
<sequence>MPPTSNLKRLSQAEIYQSLRIKGSTWLKNHVLYADRQVVVLNKPPGLVCQLNHNVNERHEGTQDLMHYFRDIYNWLSSDPHHVHRLDKGTTGCLLLAVNETAGKTLSQQFRQKSIQKRYLALVQGGEDIQPGTEGYIDSRLAYRNGRGSLSNDGKAALTKWKLLASSPVVPLSLLQLDLLTGLKHQLRLHLSGVLSTPILGDNLYANPTYVSALGSKINLPKNRVYLHASEVSLLKYRSTGQRYRLNLRSPLPRDFQQLCREADIVVPDNLEKASLTISETRTLFPLEHHPQLWQNIESSHLNQLQLQSRE</sequence>
<evidence type="ECO:0000313" key="13">
    <source>
        <dbReference type="EMBL" id="KAF9528804.1"/>
    </source>
</evidence>
<dbReference type="InterPro" id="IPR050188">
    <property type="entry name" value="RluA_PseudoU_synthase"/>
</dbReference>
<dbReference type="GO" id="GO:0160143">
    <property type="term" value="F:21S rRNA pseudouridine(2819) synthase activity"/>
    <property type="evidence" value="ECO:0007669"/>
    <property type="project" value="UniProtKB-EC"/>
</dbReference>
<reference evidence="13" key="1">
    <citation type="submission" date="2020-11" db="EMBL/GenBank/DDBJ databases">
        <authorList>
            <consortium name="DOE Joint Genome Institute"/>
            <person name="Ahrendt S."/>
            <person name="Riley R."/>
            <person name="Andreopoulos W."/>
            <person name="Labutti K."/>
            <person name="Pangilinan J."/>
            <person name="Ruiz-Duenas F.J."/>
            <person name="Barrasa J.M."/>
            <person name="Sanchez-Garcia M."/>
            <person name="Camarero S."/>
            <person name="Miyauchi S."/>
            <person name="Serrano A."/>
            <person name="Linde D."/>
            <person name="Babiker R."/>
            <person name="Drula E."/>
            <person name="Ayuso-Fernandez I."/>
            <person name="Pacheco R."/>
            <person name="Padilla G."/>
            <person name="Ferreira P."/>
            <person name="Barriuso J."/>
            <person name="Kellner H."/>
            <person name="Castanera R."/>
            <person name="Alfaro M."/>
            <person name="Ramirez L."/>
            <person name="Pisabarro A.G."/>
            <person name="Kuo A."/>
            <person name="Tritt A."/>
            <person name="Lipzen A."/>
            <person name="He G."/>
            <person name="Yan M."/>
            <person name="Ng V."/>
            <person name="Cullen D."/>
            <person name="Martin F."/>
            <person name="Rosso M.-N."/>
            <person name="Henrissat B."/>
            <person name="Hibbett D."/>
            <person name="Martinez A.T."/>
            <person name="Grigoriev I.V."/>
        </authorList>
    </citation>
    <scope>NUCLEOTIDE SEQUENCE</scope>
    <source>
        <strain evidence="13">CBS 506.95</strain>
    </source>
</reference>
<dbReference type="PANTHER" id="PTHR21600">
    <property type="entry name" value="MITOCHONDRIAL RNA PSEUDOURIDINE SYNTHASE"/>
    <property type="match status" value="1"/>
</dbReference>
<dbReference type="GO" id="GO:0000455">
    <property type="term" value="P:enzyme-directed rRNA pseudouridine synthesis"/>
    <property type="evidence" value="ECO:0007669"/>
    <property type="project" value="TreeGrafter"/>
</dbReference>
<dbReference type="InterPro" id="IPR020103">
    <property type="entry name" value="PsdUridine_synth_cat_dom_sf"/>
</dbReference>
<dbReference type="CDD" id="cd02869">
    <property type="entry name" value="PseudoU_synth_RluA_like"/>
    <property type="match status" value="1"/>
</dbReference>
<evidence type="ECO:0000256" key="3">
    <source>
        <dbReference type="ARBA" id="ARBA00023128"/>
    </source>
</evidence>
<accession>A0A9P6EHH7</accession>
<dbReference type="InterPro" id="IPR006224">
    <property type="entry name" value="PsdUridine_synth_RluA-like_CS"/>
</dbReference>
<dbReference type="OrthoDB" id="428658at2759"/>
<evidence type="ECO:0000256" key="5">
    <source>
        <dbReference type="ARBA" id="ARBA00036927"/>
    </source>
</evidence>
<dbReference type="GO" id="GO:0005739">
    <property type="term" value="C:mitochondrion"/>
    <property type="evidence" value="ECO:0007669"/>
    <property type="project" value="UniProtKB-SubCell"/>
</dbReference>
<evidence type="ECO:0000256" key="7">
    <source>
        <dbReference type="ARBA" id="ARBA00038947"/>
    </source>
</evidence>
<dbReference type="Proteomes" id="UP000807306">
    <property type="component" value="Unassembled WGS sequence"/>
</dbReference>
<comment type="caution">
    <text evidence="13">The sequence shown here is derived from an EMBL/GenBank/DDBJ whole genome shotgun (WGS) entry which is preliminary data.</text>
</comment>
<evidence type="ECO:0000256" key="1">
    <source>
        <dbReference type="ARBA" id="ARBA00004173"/>
    </source>
</evidence>
<comment type="function">
    <text evidence="6">Pseudouridylate synthase responsible for the pseudouridine-2819 formation in mitochondrial 21S rRNA. May modulate the efficiency or the fidelity of the mitochondrial translation machinery.</text>
</comment>
<gene>
    <name evidence="13" type="ORF">CPB83DRAFT_853766</name>
</gene>
<evidence type="ECO:0000256" key="10">
    <source>
        <dbReference type="ARBA" id="ARBA00041978"/>
    </source>
</evidence>
<keyword evidence="4" id="KW-0413">Isomerase</keyword>
<evidence type="ECO:0000256" key="2">
    <source>
        <dbReference type="ARBA" id="ARBA00010876"/>
    </source>
</evidence>
<dbReference type="EMBL" id="MU157850">
    <property type="protein sequence ID" value="KAF9528804.1"/>
    <property type="molecule type" value="Genomic_DNA"/>
</dbReference>